<dbReference type="RefSeq" id="WP_275822866.1">
    <property type="nucleotide sequence ID" value="NZ_JARHUD010000006.1"/>
</dbReference>
<protein>
    <recommendedName>
        <fullName evidence="4">Chromosome partitioning protein ParB</fullName>
    </recommendedName>
</protein>
<dbReference type="Proteomes" id="UP001215503">
    <property type="component" value="Unassembled WGS sequence"/>
</dbReference>
<sequence>MSENSVPETPSLETRRQSIDRDYRQTSAEYYVPFRGSYITAPVITLSHDLLIYRADNGRLIAEMQEYLLGRGLEREAWQREQDSREVQVTLHELLLDKARDPQGPIYQELERQAQQIEPLLITVDGVVVNGNRRLAAMRELLHGDAQRYAGFAELRVAVLPADIEPADVEFVEAALQMAPETKLAYGWVNRRMKLKHQRDTLKLAPERICEAYRIDEPEQLDREIAQLALVEDYLENFREEPGHYGLVGDCEALFAGLQEQLAALPKELRGHWRLAGFTLIDGRQAVQGPMGSYFPFAAPVPEQIPSQALRRFAQERAMVVAEEEGNDTAGIDGSGWQEDVDLIFASPQHSARNAKLLYEVMEALRAEHHERRAPARALARVSKAKEMLGDLTPETLNDKQRRRLRADMAALQAQAAYLLGEGEAPARSDGVIDRLYRKLRA</sequence>
<gene>
    <name evidence="2" type="ORF">P2G67_10650</name>
</gene>
<reference evidence="2 3" key="1">
    <citation type="submission" date="2023-03" db="EMBL/GenBank/DDBJ databases">
        <title>Fodinicurvata sp. CAU 1616 isolated from sea sendiment.</title>
        <authorList>
            <person name="Kim W."/>
        </authorList>
    </citation>
    <scope>NUCLEOTIDE SEQUENCE [LARGE SCALE GENOMIC DNA]</scope>
    <source>
        <strain evidence="2 3">CAU 1616</strain>
    </source>
</reference>
<name>A0ABT5YN79_9PROT</name>
<feature type="compositionally biased region" description="Polar residues" evidence="1">
    <location>
        <begin position="1"/>
        <end position="12"/>
    </location>
</feature>
<keyword evidence="3" id="KW-1185">Reference proteome</keyword>
<comment type="caution">
    <text evidence="2">The sequence shown here is derived from an EMBL/GenBank/DDBJ whole genome shotgun (WGS) entry which is preliminary data.</text>
</comment>
<evidence type="ECO:0000313" key="3">
    <source>
        <dbReference type="Proteomes" id="UP001215503"/>
    </source>
</evidence>
<organism evidence="2 3">
    <name type="scientific">Aquibaculum arenosum</name>
    <dbReference type="NCBI Taxonomy" id="3032591"/>
    <lineage>
        <taxon>Bacteria</taxon>
        <taxon>Pseudomonadati</taxon>
        <taxon>Pseudomonadota</taxon>
        <taxon>Alphaproteobacteria</taxon>
        <taxon>Rhodospirillales</taxon>
        <taxon>Rhodovibrionaceae</taxon>
        <taxon>Aquibaculum</taxon>
    </lineage>
</organism>
<evidence type="ECO:0008006" key="4">
    <source>
        <dbReference type="Google" id="ProtNLM"/>
    </source>
</evidence>
<feature type="region of interest" description="Disordered" evidence="1">
    <location>
        <begin position="1"/>
        <end position="20"/>
    </location>
</feature>
<dbReference type="EMBL" id="JARHUD010000006">
    <property type="protein sequence ID" value="MDF2096435.1"/>
    <property type="molecule type" value="Genomic_DNA"/>
</dbReference>
<proteinExistence type="predicted"/>
<accession>A0ABT5YN79</accession>
<evidence type="ECO:0000313" key="2">
    <source>
        <dbReference type="EMBL" id="MDF2096435.1"/>
    </source>
</evidence>
<evidence type="ECO:0000256" key="1">
    <source>
        <dbReference type="SAM" id="MobiDB-lite"/>
    </source>
</evidence>